<proteinExistence type="inferred from homology"/>
<evidence type="ECO:0000256" key="1">
    <source>
        <dbReference type="ARBA" id="ARBA00006484"/>
    </source>
</evidence>
<dbReference type="InterPro" id="IPR002347">
    <property type="entry name" value="SDR_fam"/>
</dbReference>
<keyword evidence="7" id="KW-1185">Reference proteome</keyword>
<sequence>MAGRFIDKRVIVTGASCGIGAAAAKQFAVEGACVVLVARRREALETVARQIGPDRVLVVAADVTDTDAMGTMLERTQTQFGGVDVLVNNAGYHARGPLERRCPDELARMIDVNLKAPAVLCRMALPYLRRAGGGAIVNVASLAGRVPSGGTATYCATKFGLRAFSLSLAEELEGTGITVSVVSPGLVDTEFFADQVEDVTALAFSQRMSTAEQIAGQILACAADGRRERAVPPPMGAICTIGYVFPGLRRVVRPWLERRGRANKERYIDSRISRRLSQSASSRDASGHASDRGDR</sequence>
<dbReference type="InterPro" id="IPR036291">
    <property type="entry name" value="NAD(P)-bd_dom_sf"/>
</dbReference>
<comment type="caution">
    <text evidence="6">The sequence shown here is derived from an EMBL/GenBank/DDBJ whole genome shotgun (WGS) entry which is preliminary data.</text>
</comment>
<name>A0AAW6U2C3_9BACT</name>
<dbReference type="PRINTS" id="PR00080">
    <property type="entry name" value="SDRFAMILY"/>
</dbReference>
<dbReference type="SUPFAM" id="SSF51735">
    <property type="entry name" value="NAD(P)-binding Rossmann-fold domains"/>
    <property type="match status" value="1"/>
</dbReference>
<feature type="region of interest" description="Disordered" evidence="4">
    <location>
        <begin position="273"/>
        <end position="295"/>
    </location>
</feature>
<organism evidence="6 7">
    <name type="scientific">Anaerobaca lacustris</name>
    <dbReference type="NCBI Taxonomy" id="3044600"/>
    <lineage>
        <taxon>Bacteria</taxon>
        <taxon>Pseudomonadati</taxon>
        <taxon>Planctomycetota</taxon>
        <taxon>Phycisphaerae</taxon>
        <taxon>Sedimentisphaerales</taxon>
        <taxon>Anaerobacaceae</taxon>
        <taxon>Anaerobaca</taxon>
    </lineage>
</organism>
<dbReference type="PANTHER" id="PTHR44196">
    <property type="entry name" value="DEHYDROGENASE/REDUCTASE SDR FAMILY MEMBER 7B"/>
    <property type="match status" value="1"/>
</dbReference>
<reference evidence="6" key="1">
    <citation type="submission" date="2023-05" db="EMBL/GenBank/DDBJ databases">
        <title>Anaerotaeda fermentans gen. nov., sp. nov., a novel anaerobic planctomycete of the new family within the order Sedimentisphaerales isolated from Taman Peninsula, Russia.</title>
        <authorList>
            <person name="Khomyakova M.A."/>
            <person name="Merkel A.Y."/>
            <person name="Slobodkin A.I."/>
        </authorList>
    </citation>
    <scope>NUCLEOTIDE SEQUENCE</scope>
    <source>
        <strain evidence="6">M17dextr</strain>
    </source>
</reference>
<evidence type="ECO:0000256" key="4">
    <source>
        <dbReference type="SAM" id="MobiDB-lite"/>
    </source>
</evidence>
<feature type="compositionally biased region" description="Basic and acidic residues" evidence="4">
    <location>
        <begin position="285"/>
        <end position="295"/>
    </location>
</feature>
<dbReference type="SMART" id="SM00822">
    <property type="entry name" value="PKS_KR"/>
    <property type="match status" value="1"/>
</dbReference>
<evidence type="ECO:0000256" key="2">
    <source>
        <dbReference type="ARBA" id="ARBA00023002"/>
    </source>
</evidence>
<evidence type="ECO:0000259" key="5">
    <source>
        <dbReference type="SMART" id="SM00822"/>
    </source>
</evidence>
<dbReference type="GO" id="GO:0016491">
    <property type="term" value="F:oxidoreductase activity"/>
    <property type="evidence" value="ECO:0007669"/>
    <property type="project" value="UniProtKB-KW"/>
</dbReference>
<dbReference type="InterPro" id="IPR020904">
    <property type="entry name" value="Sc_DH/Rdtase_CS"/>
</dbReference>
<feature type="domain" description="Ketoreductase" evidence="5">
    <location>
        <begin position="8"/>
        <end position="190"/>
    </location>
</feature>
<dbReference type="GO" id="GO:0016020">
    <property type="term" value="C:membrane"/>
    <property type="evidence" value="ECO:0007669"/>
    <property type="project" value="TreeGrafter"/>
</dbReference>
<dbReference type="PROSITE" id="PS00061">
    <property type="entry name" value="ADH_SHORT"/>
    <property type="match status" value="1"/>
</dbReference>
<comment type="similarity">
    <text evidence="1 3">Belongs to the short-chain dehydrogenases/reductases (SDR) family.</text>
</comment>
<dbReference type="EMBL" id="JASCXX010000027">
    <property type="protein sequence ID" value="MDI6450995.1"/>
    <property type="molecule type" value="Genomic_DNA"/>
</dbReference>
<evidence type="ECO:0000256" key="3">
    <source>
        <dbReference type="RuleBase" id="RU000363"/>
    </source>
</evidence>
<evidence type="ECO:0000313" key="6">
    <source>
        <dbReference type="EMBL" id="MDI6450995.1"/>
    </source>
</evidence>
<gene>
    <name evidence="6" type="ORF">QJ522_18185</name>
</gene>
<dbReference type="Gene3D" id="3.40.50.720">
    <property type="entry name" value="NAD(P)-binding Rossmann-like Domain"/>
    <property type="match status" value="1"/>
</dbReference>
<dbReference type="PRINTS" id="PR00081">
    <property type="entry name" value="GDHRDH"/>
</dbReference>
<keyword evidence="2" id="KW-0560">Oxidoreductase</keyword>
<dbReference type="AlphaFoldDB" id="A0AAW6U2C3"/>
<dbReference type="RefSeq" id="WP_349246404.1">
    <property type="nucleotide sequence ID" value="NZ_JASCXX010000027.1"/>
</dbReference>
<dbReference type="Proteomes" id="UP001431776">
    <property type="component" value="Unassembled WGS sequence"/>
</dbReference>
<protein>
    <submittedName>
        <fullName evidence="6">SDR family NAD(P)-dependent oxidoreductase</fullName>
    </submittedName>
</protein>
<feature type="compositionally biased region" description="Polar residues" evidence="4">
    <location>
        <begin position="275"/>
        <end position="284"/>
    </location>
</feature>
<dbReference type="PANTHER" id="PTHR44196:SF1">
    <property type="entry name" value="DEHYDROGENASE_REDUCTASE SDR FAMILY MEMBER 7B"/>
    <property type="match status" value="1"/>
</dbReference>
<evidence type="ECO:0000313" key="7">
    <source>
        <dbReference type="Proteomes" id="UP001431776"/>
    </source>
</evidence>
<accession>A0AAW6U2C3</accession>
<dbReference type="Pfam" id="PF00106">
    <property type="entry name" value="adh_short"/>
    <property type="match status" value="1"/>
</dbReference>
<dbReference type="InterPro" id="IPR057326">
    <property type="entry name" value="KR_dom"/>
</dbReference>
<dbReference type="FunFam" id="3.40.50.720:FF:000084">
    <property type="entry name" value="Short-chain dehydrogenase reductase"/>
    <property type="match status" value="1"/>
</dbReference>